<evidence type="ECO:0000256" key="1">
    <source>
        <dbReference type="SAM" id="MobiDB-lite"/>
    </source>
</evidence>
<protein>
    <submittedName>
        <fullName evidence="2">Type 4a pilus biogenesis protein PilO</fullName>
    </submittedName>
</protein>
<feature type="region of interest" description="Disordered" evidence="1">
    <location>
        <begin position="113"/>
        <end position="149"/>
    </location>
</feature>
<reference evidence="2 3" key="1">
    <citation type="submission" date="2022-07" db="EMBL/GenBank/DDBJ databases">
        <title>Novel species in genus cellulomonas.</title>
        <authorList>
            <person name="Ye L."/>
        </authorList>
    </citation>
    <scope>NUCLEOTIDE SEQUENCE [LARGE SCALE GENOMIC DNA]</scope>
    <source>
        <strain evidence="3">zg-B89</strain>
    </source>
</reference>
<dbReference type="RefSeq" id="WP_227578703.1">
    <property type="nucleotide sequence ID" value="NZ_CP101987.1"/>
</dbReference>
<dbReference type="EMBL" id="CP101987">
    <property type="protein sequence ID" value="UUI73593.1"/>
    <property type="molecule type" value="Genomic_DNA"/>
</dbReference>
<name>A0ABY5KV66_9CELL</name>
<organism evidence="2 3">
    <name type="scientific">Cellulomonas xiejunii</name>
    <dbReference type="NCBI Taxonomy" id="2968083"/>
    <lineage>
        <taxon>Bacteria</taxon>
        <taxon>Bacillati</taxon>
        <taxon>Actinomycetota</taxon>
        <taxon>Actinomycetes</taxon>
        <taxon>Micrococcales</taxon>
        <taxon>Cellulomonadaceae</taxon>
        <taxon>Cellulomonas</taxon>
    </lineage>
</organism>
<evidence type="ECO:0000313" key="3">
    <source>
        <dbReference type="Proteomes" id="UP001316384"/>
    </source>
</evidence>
<dbReference type="InterPro" id="IPR014717">
    <property type="entry name" value="Transl_elong_EF1B/ribsomal_bS6"/>
</dbReference>
<keyword evidence="3" id="KW-1185">Reference proteome</keyword>
<feature type="compositionally biased region" description="Acidic residues" evidence="1">
    <location>
        <begin position="127"/>
        <end position="145"/>
    </location>
</feature>
<evidence type="ECO:0000313" key="2">
    <source>
        <dbReference type="EMBL" id="UUI73593.1"/>
    </source>
</evidence>
<gene>
    <name evidence="2" type="ORF">NP048_09280</name>
</gene>
<sequence length="266" mass="27364">MKRSTWIGGTVFLVLLLGAAAWFLAISPAFVAAAEVREETVQTEERNEILHLQVATLAADFAKLDQHKAELASMRVQVPTSAELADMLRQVDQVATTHGVTVTSLSPGVPVTVVPPASAAAPPPPADETEGSTDEEAEQSADADETAPAPEAVAPVAVAVPAGMVAIPLSITVLGTYDATIAFVDDLQNALPRLVLVTDFTGTAQKEATESAGKPATAPGDQELVVSAFTYVLPDPWAAAPDAEPAPAALPATVPGKNPLVPVLGQ</sequence>
<dbReference type="Gene3D" id="3.30.70.60">
    <property type="match status" value="1"/>
</dbReference>
<dbReference type="Proteomes" id="UP001316384">
    <property type="component" value="Chromosome"/>
</dbReference>
<accession>A0ABY5KV66</accession>
<proteinExistence type="predicted"/>